<keyword evidence="2" id="KW-1185">Reference proteome</keyword>
<reference evidence="1" key="1">
    <citation type="submission" date="2019-08" db="EMBL/GenBank/DDBJ databases">
        <title>The genome of the North American firefly Photinus pyralis.</title>
        <authorList>
            <consortium name="Photinus pyralis genome working group"/>
            <person name="Fallon T.R."/>
            <person name="Sander Lower S.E."/>
            <person name="Weng J.-K."/>
        </authorList>
    </citation>
    <scope>NUCLEOTIDE SEQUENCE</scope>
    <source>
        <strain evidence="1">TRF0915ILg1</strain>
        <tissue evidence="1">Whole body</tissue>
    </source>
</reference>
<evidence type="ECO:0000313" key="1">
    <source>
        <dbReference type="EMBL" id="KAF2894902.1"/>
    </source>
</evidence>
<dbReference type="Proteomes" id="UP000801492">
    <property type="component" value="Unassembled WGS sequence"/>
</dbReference>
<proteinExistence type="predicted"/>
<gene>
    <name evidence="1" type="ORF">ILUMI_11274</name>
</gene>
<dbReference type="OrthoDB" id="10031946at2759"/>
<comment type="caution">
    <text evidence="1">The sequence shown here is derived from an EMBL/GenBank/DDBJ whole genome shotgun (WGS) entry which is preliminary data.</text>
</comment>
<name>A0A8K0D0S7_IGNLU</name>
<evidence type="ECO:0000313" key="2">
    <source>
        <dbReference type="Proteomes" id="UP000801492"/>
    </source>
</evidence>
<protein>
    <submittedName>
        <fullName evidence="1">Uncharacterized protein</fullName>
    </submittedName>
</protein>
<sequence>MPPNTEDQLWRAYILEEYNKLHDELEEIKKNSVTIPVVGKPKPPETRTAKPLPNSVAYDCGWLASREELCSFIQYPLA</sequence>
<accession>A0A8K0D0S7</accession>
<organism evidence="1 2">
    <name type="scientific">Ignelater luminosus</name>
    <name type="common">Cucubano</name>
    <name type="synonym">Pyrophorus luminosus</name>
    <dbReference type="NCBI Taxonomy" id="2038154"/>
    <lineage>
        <taxon>Eukaryota</taxon>
        <taxon>Metazoa</taxon>
        <taxon>Ecdysozoa</taxon>
        <taxon>Arthropoda</taxon>
        <taxon>Hexapoda</taxon>
        <taxon>Insecta</taxon>
        <taxon>Pterygota</taxon>
        <taxon>Neoptera</taxon>
        <taxon>Endopterygota</taxon>
        <taxon>Coleoptera</taxon>
        <taxon>Polyphaga</taxon>
        <taxon>Elateriformia</taxon>
        <taxon>Elateroidea</taxon>
        <taxon>Elateridae</taxon>
        <taxon>Agrypninae</taxon>
        <taxon>Pyrophorini</taxon>
        <taxon>Ignelater</taxon>
    </lineage>
</organism>
<dbReference type="EMBL" id="VTPC01006456">
    <property type="protein sequence ID" value="KAF2894902.1"/>
    <property type="molecule type" value="Genomic_DNA"/>
</dbReference>
<dbReference type="AlphaFoldDB" id="A0A8K0D0S7"/>